<reference evidence="2" key="1">
    <citation type="submission" date="2018-04" db="EMBL/GenBank/DDBJ databases">
        <title>Whole genome sequencing of Hypsizygus marmoreus.</title>
        <authorList>
            <person name="Choi I.-G."/>
            <person name="Min B."/>
            <person name="Kim J.-G."/>
            <person name="Kim S."/>
            <person name="Oh Y.-L."/>
            <person name="Kong W.-S."/>
            <person name="Park H."/>
            <person name="Jeong J."/>
            <person name="Song E.-S."/>
        </authorList>
    </citation>
    <scope>NUCLEOTIDE SEQUENCE [LARGE SCALE GENOMIC DNA]</scope>
    <source>
        <strain evidence="2">51987-8</strain>
    </source>
</reference>
<feature type="compositionally biased region" description="Basic residues" evidence="1">
    <location>
        <begin position="1"/>
        <end position="13"/>
    </location>
</feature>
<accession>A0A369JUS9</accession>
<protein>
    <submittedName>
        <fullName evidence="2">Uncharacterized protein</fullName>
    </submittedName>
</protein>
<feature type="compositionally biased region" description="Basic and acidic residues" evidence="1">
    <location>
        <begin position="16"/>
        <end position="26"/>
    </location>
</feature>
<feature type="region of interest" description="Disordered" evidence="1">
    <location>
        <begin position="1"/>
        <end position="138"/>
    </location>
</feature>
<dbReference type="EMBL" id="LUEZ02000040">
    <property type="protein sequence ID" value="RDB26091.1"/>
    <property type="molecule type" value="Genomic_DNA"/>
</dbReference>
<name>A0A369JUS9_HYPMA</name>
<dbReference type="OrthoDB" id="3067694at2759"/>
<comment type="caution">
    <text evidence="2">The sequence shown here is derived from an EMBL/GenBank/DDBJ whole genome shotgun (WGS) entry which is preliminary data.</text>
</comment>
<sequence>MPSPSKRTKKSTKQVKVPEAKLHSDNEVSESESVADDVTVGTSTPDNTELNVQSHNIAEGRSLAGINVDKGNKRPAPGEGKETEDEPPLKKTHPDEDKEAKSLEDHEAIASPTEDAKNEFVPGFTKKSKSEPKSVDPVQRAEYLEFKAQASGSTAFEDPNAAFAMAIAAALENTESNPTATGVKTGGDVGPSSSSVCLEGEAAPPPKDKPDVYLEDVDKRPVTVPMKNSNVNKPEHQDPLLRAQYEGLPLLPDDRSIYGWSEKRSTIQEWTKFSMWGQQCPDLNVKYVTQFNETGSGPFINPSRIAPFHLSTRPVYTKADARRLYASGAPAICVSTIYSVKSYLLGSKPSGRPQKALTGIFHDQEWQRFEALVCLAFERNRLKAQYNEHALEFATRAQPIEENSNVATHAVPGMFGSNKPSGSSESRSSTSFKAVLDFEDEVPVYDARKSYFKIESELTLLAEKLPRFEEEIPEGSFVIVGYTTSMYTKDKVPNLSCAIQWAIVCGTPL</sequence>
<gene>
    <name evidence="2" type="ORF">Hypma_006901</name>
</gene>
<keyword evidence="3" id="KW-1185">Reference proteome</keyword>
<feature type="compositionally biased region" description="Basic and acidic residues" evidence="1">
    <location>
        <begin position="87"/>
        <end position="118"/>
    </location>
</feature>
<dbReference type="InParanoid" id="A0A369JUS9"/>
<evidence type="ECO:0000313" key="2">
    <source>
        <dbReference type="EMBL" id="RDB26091.1"/>
    </source>
</evidence>
<evidence type="ECO:0000313" key="3">
    <source>
        <dbReference type="Proteomes" id="UP000076154"/>
    </source>
</evidence>
<evidence type="ECO:0000256" key="1">
    <source>
        <dbReference type="SAM" id="MobiDB-lite"/>
    </source>
</evidence>
<feature type="compositionally biased region" description="Polar residues" evidence="1">
    <location>
        <begin position="40"/>
        <end position="56"/>
    </location>
</feature>
<feature type="region of interest" description="Disordered" evidence="1">
    <location>
        <begin position="177"/>
        <end position="211"/>
    </location>
</feature>
<organism evidence="2 3">
    <name type="scientific">Hypsizygus marmoreus</name>
    <name type="common">White beech mushroom</name>
    <name type="synonym">Agaricus marmoreus</name>
    <dbReference type="NCBI Taxonomy" id="39966"/>
    <lineage>
        <taxon>Eukaryota</taxon>
        <taxon>Fungi</taxon>
        <taxon>Dikarya</taxon>
        <taxon>Basidiomycota</taxon>
        <taxon>Agaricomycotina</taxon>
        <taxon>Agaricomycetes</taxon>
        <taxon>Agaricomycetidae</taxon>
        <taxon>Agaricales</taxon>
        <taxon>Tricholomatineae</taxon>
        <taxon>Lyophyllaceae</taxon>
        <taxon>Hypsizygus</taxon>
    </lineage>
</organism>
<dbReference type="AlphaFoldDB" id="A0A369JUS9"/>
<proteinExistence type="predicted"/>
<dbReference type="STRING" id="39966.A0A369JUS9"/>
<dbReference type="Proteomes" id="UP000076154">
    <property type="component" value="Unassembled WGS sequence"/>
</dbReference>